<proteinExistence type="predicted"/>
<evidence type="ECO:0000259" key="7">
    <source>
        <dbReference type="Pfam" id="PF01545"/>
    </source>
</evidence>
<evidence type="ECO:0000256" key="2">
    <source>
        <dbReference type="ARBA" id="ARBA00022448"/>
    </source>
</evidence>
<keyword evidence="4 6" id="KW-1133">Transmembrane helix</keyword>
<keyword evidence="2" id="KW-0813">Transport</keyword>
<evidence type="ECO:0000256" key="1">
    <source>
        <dbReference type="ARBA" id="ARBA00004141"/>
    </source>
</evidence>
<feature type="transmembrane region" description="Helical" evidence="6">
    <location>
        <begin position="117"/>
        <end position="137"/>
    </location>
</feature>
<comment type="subcellular location">
    <subcellularLocation>
        <location evidence="1">Membrane</location>
        <topology evidence="1">Multi-pass membrane protein</topology>
    </subcellularLocation>
</comment>
<dbReference type="InterPro" id="IPR058533">
    <property type="entry name" value="Cation_efflux_TM"/>
</dbReference>
<name>A0A5C6LYT5_9BACT</name>
<dbReference type="SUPFAM" id="SSF161111">
    <property type="entry name" value="Cation efflux protein transmembrane domain-like"/>
    <property type="match status" value="1"/>
</dbReference>
<gene>
    <name evidence="8" type="ORF">FEF09_04260</name>
</gene>
<dbReference type="EMBL" id="VOHS01000003">
    <property type="protein sequence ID" value="TWW01780.1"/>
    <property type="molecule type" value="Genomic_DNA"/>
</dbReference>
<protein>
    <submittedName>
        <fullName evidence="8">Cation transporter</fullName>
    </submittedName>
</protein>
<feature type="transmembrane region" description="Helical" evidence="6">
    <location>
        <begin position="9"/>
        <end position="30"/>
    </location>
</feature>
<feature type="transmembrane region" description="Helical" evidence="6">
    <location>
        <begin position="76"/>
        <end position="97"/>
    </location>
</feature>
<comment type="caution">
    <text evidence="8">The sequence shown here is derived from an EMBL/GenBank/DDBJ whole genome shotgun (WGS) entry which is preliminary data.</text>
</comment>
<dbReference type="GO" id="GO:0008324">
    <property type="term" value="F:monoatomic cation transmembrane transporter activity"/>
    <property type="evidence" value="ECO:0007669"/>
    <property type="project" value="InterPro"/>
</dbReference>
<reference evidence="8 9" key="1">
    <citation type="submission" date="2019-08" db="EMBL/GenBank/DDBJ databases">
        <title>Whole genome sequencing of chitin degrading bacteria Chitinophaga pinensis YS16.</title>
        <authorList>
            <person name="Singh R.P."/>
            <person name="Manchanda G."/>
            <person name="Maurya I.K."/>
            <person name="Joshi N.K."/>
            <person name="Srivastava A.K."/>
        </authorList>
    </citation>
    <scope>NUCLEOTIDE SEQUENCE [LARGE SCALE GENOMIC DNA]</scope>
    <source>
        <strain evidence="8 9">YS-16</strain>
    </source>
</reference>
<evidence type="ECO:0000256" key="6">
    <source>
        <dbReference type="SAM" id="Phobius"/>
    </source>
</evidence>
<feature type="transmembrane region" description="Helical" evidence="6">
    <location>
        <begin position="158"/>
        <end position="181"/>
    </location>
</feature>
<feature type="transmembrane region" description="Helical" evidence="6">
    <location>
        <begin position="193"/>
        <end position="210"/>
    </location>
</feature>
<dbReference type="Proteomes" id="UP000318815">
    <property type="component" value="Unassembled WGS sequence"/>
</dbReference>
<accession>A0A5C6LYT5</accession>
<organism evidence="8 9">
    <name type="scientific">Chitinophaga pinensis</name>
    <dbReference type="NCBI Taxonomy" id="79329"/>
    <lineage>
        <taxon>Bacteria</taxon>
        <taxon>Pseudomonadati</taxon>
        <taxon>Bacteroidota</taxon>
        <taxon>Chitinophagia</taxon>
        <taxon>Chitinophagales</taxon>
        <taxon>Chitinophagaceae</taxon>
        <taxon>Chitinophaga</taxon>
    </lineage>
</organism>
<dbReference type="GO" id="GO:0006829">
    <property type="term" value="P:zinc ion transport"/>
    <property type="evidence" value="ECO:0007669"/>
    <property type="project" value="InterPro"/>
</dbReference>
<dbReference type="OrthoDB" id="9806522at2"/>
<keyword evidence="3 6" id="KW-0812">Transmembrane</keyword>
<sequence>MYMAANNKTIFTALAANLLIAVIKFISGAATSSSAMISEGVHSVVDTTNQLLLLFGIRRSKRSPDERRPFGYGKEIYFWSFIVSILIFGIGGCISFYQGVIHIQHPPPLEDPTWNYIVLAFSFVFEGTSLVVAIREFDKVRGDLSWWTAIHRSKDPASFIVLFEDGAAVIGLSVVALMVYLGHHYNNPYLDGVASLIVGIILSIVSVLLARESRSLLMGEGIAPATQQHIKSLVESDPAIVKVQHIFSTYQSPEDVMLLLMVTFKAELETEDINEAIIRIRKEIMSAYPPIHFIIVQPEPQKAAT</sequence>
<feature type="domain" description="Cation efflux protein transmembrane" evidence="7">
    <location>
        <begin position="10"/>
        <end position="218"/>
    </location>
</feature>
<evidence type="ECO:0000313" key="9">
    <source>
        <dbReference type="Proteomes" id="UP000318815"/>
    </source>
</evidence>
<evidence type="ECO:0000256" key="4">
    <source>
        <dbReference type="ARBA" id="ARBA00022989"/>
    </source>
</evidence>
<dbReference type="PANTHER" id="PTHR13414">
    <property type="entry name" value="HUEL-CATION TRANSPORTER"/>
    <property type="match status" value="1"/>
</dbReference>
<dbReference type="NCBIfam" id="TIGR01297">
    <property type="entry name" value="CDF"/>
    <property type="match status" value="1"/>
</dbReference>
<dbReference type="Pfam" id="PF01545">
    <property type="entry name" value="Cation_efflux"/>
    <property type="match status" value="1"/>
</dbReference>
<dbReference type="InterPro" id="IPR027469">
    <property type="entry name" value="Cation_efflux_TMD_sf"/>
</dbReference>
<keyword evidence="9" id="KW-1185">Reference proteome</keyword>
<evidence type="ECO:0000256" key="5">
    <source>
        <dbReference type="ARBA" id="ARBA00023136"/>
    </source>
</evidence>
<evidence type="ECO:0000313" key="8">
    <source>
        <dbReference type="EMBL" id="TWW01780.1"/>
    </source>
</evidence>
<dbReference type="Gene3D" id="3.30.70.1350">
    <property type="entry name" value="Cation efflux protein, cytoplasmic domain"/>
    <property type="match status" value="1"/>
</dbReference>
<keyword evidence="5 6" id="KW-0472">Membrane</keyword>
<dbReference type="Gene3D" id="1.20.1510.10">
    <property type="entry name" value="Cation efflux protein transmembrane domain"/>
    <property type="match status" value="1"/>
</dbReference>
<dbReference type="GO" id="GO:0016020">
    <property type="term" value="C:membrane"/>
    <property type="evidence" value="ECO:0007669"/>
    <property type="project" value="UniProtKB-SubCell"/>
</dbReference>
<dbReference type="InterPro" id="IPR040177">
    <property type="entry name" value="SLC30A9"/>
</dbReference>
<evidence type="ECO:0000256" key="3">
    <source>
        <dbReference type="ARBA" id="ARBA00022692"/>
    </source>
</evidence>
<dbReference type="InterPro" id="IPR036837">
    <property type="entry name" value="Cation_efflux_CTD_sf"/>
</dbReference>
<dbReference type="InterPro" id="IPR002524">
    <property type="entry name" value="Cation_efflux"/>
</dbReference>
<dbReference type="AlphaFoldDB" id="A0A5C6LYT5"/>
<dbReference type="PANTHER" id="PTHR13414:SF9">
    <property type="entry name" value="PROTON-COUPLED ZINC ANTIPORTER SLC30A9, MITOCHONDRIAL"/>
    <property type="match status" value="1"/>
</dbReference>
<dbReference type="SUPFAM" id="SSF160240">
    <property type="entry name" value="Cation efflux protein cytoplasmic domain-like"/>
    <property type="match status" value="1"/>
</dbReference>